<dbReference type="InterPro" id="IPR002173">
    <property type="entry name" value="Carboh/pur_kinase_PfkB_CS"/>
</dbReference>
<dbReference type="OrthoDB" id="9776822at2"/>
<evidence type="ECO:0000256" key="2">
    <source>
        <dbReference type="ARBA" id="ARBA00022679"/>
    </source>
</evidence>
<evidence type="ECO:0000313" key="5">
    <source>
        <dbReference type="EMBL" id="SDX14397.1"/>
    </source>
</evidence>
<comment type="similarity">
    <text evidence="1">Belongs to the carbohydrate kinase PfkB family.</text>
</comment>
<dbReference type="GO" id="GO:0006974">
    <property type="term" value="P:DNA damage response"/>
    <property type="evidence" value="ECO:0007669"/>
    <property type="project" value="TreeGrafter"/>
</dbReference>
<accession>A0A1H2ZAQ4</accession>
<dbReference type="GO" id="GO:0042840">
    <property type="term" value="P:D-glucuronate catabolic process"/>
    <property type="evidence" value="ECO:0007669"/>
    <property type="project" value="TreeGrafter"/>
</dbReference>
<evidence type="ECO:0000259" key="4">
    <source>
        <dbReference type="Pfam" id="PF00294"/>
    </source>
</evidence>
<sequence length="311" mass="32927">MTRIVAIGECMVELAPCPTPDTYRAGFAGDTLNTAWYLRKMLAAEHEVAYFTAVGHDDMSQRMVAFLDAAGIVTAHIQRRHDSTVGLYMISLNNGERSFSYWRGQSAARRMLDGEGALQAALAGADMAYISGITLAILPDCDRARLLHGLQVFRDSGGKVVFDPNLRPRLWPDGAAMTGAVMQAAAVSDICLPSYEDEADWFGDATPDATAQRYRDAGVGLVVVKNGPGEIMVVADGQRVTFAPEPVLDVVDTTAAGDSFNAGFLASYLDDGDLERACVAAARLAAHVISHSGALVALDAPPLVPAPVAGA</sequence>
<dbReference type="SUPFAM" id="SSF53613">
    <property type="entry name" value="Ribokinase-like"/>
    <property type="match status" value="1"/>
</dbReference>
<dbReference type="InterPro" id="IPR011611">
    <property type="entry name" value="PfkB_dom"/>
</dbReference>
<dbReference type="CDD" id="cd01166">
    <property type="entry name" value="KdgK"/>
    <property type="match status" value="1"/>
</dbReference>
<dbReference type="EMBL" id="FNOM01000005">
    <property type="protein sequence ID" value="SDX14397.1"/>
    <property type="molecule type" value="Genomic_DNA"/>
</dbReference>
<keyword evidence="6" id="KW-1185">Reference proteome</keyword>
<dbReference type="Gene3D" id="3.40.1190.20">
    <property type="match status" value="1"/>
</dbReference>
<gene>
    <name evidence="5" type="ORF">SAMN04488238_105308</name>
</gene>
<dbReference type="PANTHER" id="PTHR43085">
    <property type="entry name" value="HEXOKINASE FAMILY MEMBER"/>
    <property type="match status" value="1"/>
</dbReference>
<dbReference type="PANTHER" id="PTHR43085:SF15">
    <property type="entry name" value="2-DEHYDRO-3-DEOXYGLUCONOKINASE"/>
    <property type="match status" value="1"/>
</dbReference>
<evidence type="ECO:0000256" key="1">
    <source>
        <dbReference type="ARBA" id="ARBA00010688"/>
    </source>
</evidence>
<proteinExistence type="inferred from homology"/>
<dbReference type="PROSITE" id="PS00584">
    <property type="entry name" value="PFKB_KINASES_2"/>
    <property type="match status" value="1"/>
</dbReference>
<evidence type="ECO:0000256" key="3">
    <source>
        <dbReference type="ARBA" id="ARBA00022777"/>
    </source>
</evidence>
<reference evidence="5 6" key="1">
    <citation type="submission" date="2016-10" db="EMBL/GenBank/DDBJ databases">
        <authorList>
            <person name="de Groot N.N."/>
        </authorList>
    </citation>
    <scope>NUCLEOTIDE SEQUENCE [LARGE SCALE GENOMIC DNA]</scope>
    <source>
        <strain evidence="5 6">CGMCC 1.8894</strain>
    </source>
</reference>
<protein>
    <submittedName>
        <fullName evidence="5">2-dehydro-3-deoxygluconokinase</fullName>
    </submittedName>
</protein>
<evidence type="ECO:0000313" key="6">
    <source>
        <dbReference type="Proteomes" id="UP000198539"/>
    </source>
</evidence>
<dbReference type="AlphaFoldDB" id="A0A1H2ZAQ4"/>
<dbReference type="Pfam" id="PF00294">
    <property type="entry name" value="PfkB"/>
    <property type="match status" value="1"/>
</dbReference>
<dbReference type="Proteomes" id="UP000198539">
    <property type="component" value="Unassembled WGS sequence"/>
</dbReference>
<keyword evidence="3 5" id="KW-0418">Kinase</keyword>
<dbReference type="InterPro" id="IPR029056">
    <property type="entry name" value="Ribokinase-like"/>
</dbReference>
<dbReference type="RefSeq" id="WP_092889076.1">
    <property type="nucleotide sequence ID" value="NZ_CP061502.1"/>
</dbReference>
<dbReference type="GO" id="GO:0019698">
    <property type="term" value="P:D-galacturonate catabolic process"/>
    <property type="evidence" value="ECO:0007669"/>
    <property type="project" value="TreeGrafter"/>
</dbReference>
<dbReference type="InterPro" id="IPR050306">
    <property type="entry name" value="PfkB_Carbo_kinase"/>
</dbReference>
<dbReference type="GO" id="GO:0005829">
    <property type="term" value="C:cytosol"/>
    <property type="evidence" value="ECO:0007669"/>
    <property type="project" value="TreeGrafter"/>
</dbReference>
<organism evidence="5 6">
    <name type="scientific">Roseicitreum antarcticum</name>
    <dbReference type="NCBI Taxonomy" id="564137"/>
    <lineage>
        <taxon>Bacteria</taxon>
        <taxon>Pseudomonadati</taxon>
        <taxon>Pseudomonadota</taxon>
        <taxon>Alphaproteobacteria</taxon>
        <taxon>Rhodobacterales</taxon>
        <taxon>Paracoccaceae</taxon>
        <taxon>Roseicitreum</taxon>
    </lineage>
</organism>
<name>A0A1H2ZAQ4_9RHOB</name>
<dbReference type="STRING" id="564137.SAMN04488238_105308"/>
<keyword evidence="2" id="KW-0808">Transferase</keyword>
<dbReference type="GO" id="GO:0008673">
    <property type="term" value="F:2-dehydro-3-deoxygluconokinase activity"/>
    <property type="evidence" value="ECO:0007669"/>
    <property type="project" value="TreeGrafter"/>
</dbReference>
<feature type="domain" description="Carbohydrate kinase PfkB" evidence="4">
    <location>
        <begin position="1"/>
        <end position="296"/>
    </location>
</feature>